<dbReference type="Proteomes" id="UP000014803">
    <property type="component" value="Chromosome"/>
</dbReference>
<sequence length="38" mass="4041">MARIVDPRPDPRHPNDGRAARSTLNARVEGGDSAASAR</sequence>
<gene>
    <name evidence="2" type="ORF">SCE1572_28960</name>
</gene>
<name>S4Y1U5_SORCE</name>
<dbReference type="HOGENOM" id="CLU_3333126_0_0_7"/>
<accession>S4Y1U5</accession>
<evidence type="ECO:0000256" key="1">
    <source>
        <dbReference type="SAM" id="MobiDB-lite"/>
    </source>
</evidence>
<evidence type="ECO:0000313" key="2">
    <source>
        <dbReference type="EMBL" id="AGP38150.1"/>
    </source>
</evidence>
<feature type="region of interest" description="Disordered" evidence="1">
    <location>
        <begin position="1"/>
        <end position="38"/>
    </location>
</feature>
<proteinExistence type="predicted"/>
<protein>
    <submittedName>
        <fullName evidence="2">Uncharacterized protein</fullName>
    </submittedName>
</protein>
<dbReference type="STRING" id="1254432.SCE1572_28960"/>
<dbReference type="AlphaFoldDB" id="S4Y1U5"/>
<dbReference type="PATRIC" id="fig|1254432.3.peg.6540"/>
<organism evidence="2 3">
    <name type="scientific">Sorangium cellulosum So0157-2</name>
    <dbReference type="NCBI Taxonomy" id="1254432"/>
    <lineage>
        <taxon>Bacteria</taxon>
        <taxon>Pseudomonadati</taxon>
        <taxon>Myxococcota</taxon>
        <taxon>Polyangia</taxon>
        <taxon>Polyangiales</taxon>
        <taxon>Polyangiaceae</taxon>
        <taxon>Sorangium</taxon>
    </lineage>
</organism>
<reference evidence="2 3" key="1">
    <citation type="journal article" date="2013" name="Sci. Rep.">
        <title>Extraordinary expansion of a Sorangium cellulosum genome from an alkaline milieu.</title>
        <authorList>
            <person name="Han K."/>
            <person name="Li Z.F."/>
            <person name="Peng R."/>
            <person name="Zhu L.P."/>
            <person name="Zhou T."/>
            <person name="Wang L.G."/>
            <person name="Li S.G."/>
            <person name="Zhang X.B."/>
            <person name="Hu W."/>
            <person name="Wu Z.H."/>
            <person name="Qin N."/>
            <person name="Li Y.Z."/>
        </authorList>
    </citation>
    <scope>NUCLEOTIDE SEQUENCE [LARGE SCALE GENOMIC DNA]</scope>
    <source>
        <strain evidence="2 3">So0157-2</strain>
    </source>
</reference>
<feature type="compositionally biased region" description="Basic and acidic residues" evidence="1">
    <location>
        <begin position="1"/>
        <end position="19"/>
    </location>
</feature>
<evidence type="ECO:0000313" key="3">
    <source>
        <dbReference type="Proteomes" id="UP000014803"/>
    </source>
</evidence>
<dbReference type="KEGG" id="scu:SCE1572_28960"/>
<dbReference type="EMBL" id="CP003969">
    <property type="protein sequence ID" value="AGP38150.1"/>
    <property type="molecule type" value="Genomic_DNA"/>
</dbReference>